<evidence type="ECO:0000313" key="2">
    <source>
        <dbReference type="Proteomes" id="UP000308828"/>
    </source>
</evidence>
<dbReference type="PANTHER" id="PTHR40590">
    <property type="entry name" value="CYTOPLASMIC PROTEIN-RELATED"/>
    <property type="match status" value="1"/>
</dbReference>
<evidence type="ECO:0000313" key="1">
    <source>
        <dbReference type="EMBL" id="THV22405.1"/>
    </source>
</evidence>
<dbReference type="InterPro" id="IPR002816">
    <property type="entry name" value="TraB/PrgY/GumN_fam"/>
</dbReference>
<protein>
    <submittedName>
        <fullName evidence="1">Polysaccharide biosynthesis protein GumN</fullName>
    </submittedName>
</protein>
<dbReference type="OrthoDB" id="9806326at2"/>
<name>A0A4S8NZW1_9HYPH</name>
<reference evidence="1 2" key="1">
    <citation type="submission" date="2019-04" db="EMBL/GenBank/DDBJ databases">
        <title>Genome sequence of strain shin9-1.</title>
        <authorList>
            <person name="Gao J."/>
            <person name="Sun J."/>
        </authorList>
    </citation>
    <scope>NUCLEOTIDE SEQUENCE [LARGE SCALE GENOMIC DNA]</scope>
    <source>
        <strain evidence="2">shin9-1</strain>
    </source>
</reference>
<gene>
    <name evidence="1" type="ORF">FAA97_14070</name>
</gene>
<keyword evidence="2" id="KW-1185">Reference proteome</keyword>
<organism evidence="1 2">
    <name type="scientific">Peteryoungia ipomoeae</name>
    <dbReference type="NCBI Taxonomy" id="1210932"/>
    <lineage>
        <taxon>Bacteria</taxon>
        <taxon>Pseudomonadati</taxon>
        <taxon>Pseudomonadota</taxon>
        <taxon>Alphaproteobacteria</taxon>
        <taxon>Hyphomicrobiales</taxon>
        <taxon>Rhizobiaceae</taxon>
        <taxon>Peteryoungia</taxon>
    </lineage>
</organism>
<comment type="caution">
    <text evidence="1">The sequence shown here is derived from an EMBL/GenBank/DDBJ whole genome shotgun (WGS) entry which is preliminary data.</text>
</comment>
<dbReference type="EMBL" id="STGV01000004">
    <property type="protein sequence ID" value="THV22405.1"/>
    <property type="molecule type" value="Genomic_DNA"/>
</dbReference>
<proteinExistence type="predicted"/>
<accession>A0A4S8NZW1</accession>
<dbReference type="PANTHER" id="PTHR40590:SF1">
    <property type="entry name" value="CYTOPLASMIC PROTEIN"/>
    <property type="match status" value="1"/>
</dbReference>
<dbReference type="Proteomes" id="UP000308828">
    <property type="component" value="Unassembled WGS sequence"/>
</dbReference>
<dbReference type="AlphaFoldDB" id="A0A4S8NZW1"/>
<dbReference type="RefSeq" id="WP_136599174.1">
    <property type="nucleotide sequence ID" value="NZ_STGV01000004.1"/>
</dbReference>
<dbReference type="CDD" id="cd14789">
    <property type="entry name" value="Tiki"/>
    <property type="match status" value="1"/>
</dbReference>
<sequence length="364" mass="38866">MPAFRILSEHIRRSRPTAIEALHWVVASMPMMVLALLIATLTALSSARAQEAVACTGVNLLTAMETDDPDLFARIRAEADAVPNGKGLFWKVEKEGLKPSWLLGTMHVTDPRVLVMPAGAKEAAAAADVVVIESDEILDDKKAGAALLMHPDLTMFTDGSSIKDHLDAAQMATLEAGLKQRGLALGTVAKMKPWILASFVALPDCELARKGAGASFLDKQIAEDAVAAGKPVAGLETLVEQLKAMAELPIDFHFQALIETITLGDKMDDVMETMTELYLAGDIGMTMPLLKTIAPSADGDDESAFAAFESRIVNDRNLVMAEGSKQHLEKGNAFIAVGALHLPGEKGLVELLRGQGYTVTRVDG</sequence>
<dbReference type="Pfam" id="PF01963">
    <property type="entry name" value="TraB_PrgY_gumN"/>
    <property type="match status" value="1"/>
</dbReference>
<dbReference type="InterPro" id="IPR047111">
    <property type="entry name" value="YbaP-like"/>
</dbReference>